<dbReference type="Gramene" id="ONK54951">
    <property type="protein sequence ID" value="ONK54951"/>
    <property type="gene ID" value="A4U43_UnF9360"/>
</dbReference>
<keyword evidence="2" id="KW-1185">Reference proteome</keyword>
<dbReference type="OrthoDB" id="764584at2759"/>
<dbReference type="PANTHER" id="PTHR33702:SF30">
    <property type="entry name" value="OS05G0576600 PROTEIN"/>
    <property type="match status" value="1"/>
</dbReference>
<dbReference type="OMA" id="SPHRQWR"/>
<gene>
    <name evidence="1" type="ORF">A4U43_UnF9360</name>
</gene>
<sequence>MESFPIQFCTGIRSYWRSRRYQKLRNSATGNKTRRVTRLGNGTRSSTRRFRLRSVFRIRFKFRVFSPLRIIARIRDAYVDSMLGIAGKGAPGLLGSGGPECMLGRRIPKARLVRPEPGDFEKRLVLEIYKSVMASRELRLDAL</sequence>
<dbReference type="PANTHER" id="PTHR33702">
    <property type="entry name" value="BNAA09G40010D PROTEIN"/>
    <property type="match status" value="1"/>
</dbReference>
<name>A0A1R3L5Q2_ASPOF</name>
<evidence type="ECO:0000313" key="2">
    <source>
        <dbReference type="Proteomes" id="UP000243459"/>
    </source>
</evidence>
<protein>
    <submittedName>
        <fullName evidence="1">Uncharacterized protein</fullName>
    </submittedName>
</protein>
<dbReference type="EMBL" id="KV863917">
    <property type="protein sequence ID" value="ONK54951.1"/>
    <property type="molecule type" value="Genomic_DNA"/>
</dbReference>
<proteinExistence type="predicted"/>
<dbReference type="Proteomes" id="UP000243459">
    <property type="component" value="Unassembled WGS sequence"/>
</dbReference>
<dbReference type="AlphaFoldDB" id="A0A1R3L5Q2"/>
<accession>A0A1R3L5Q2</accession>
<reference evidence="2" key="1">
    <citation type="journal article" date="2017" name="Nat. Commun.">
        <title>The asparagus genome sheds light on the origin and evolution of a young Y chromosome.</title>
        <authorList>
            <person name="Harkess A."/>
            <person name="Zhou J."/>
            <person name="Xu C."/>
            <person name="Bowers J.E."/>
            <person name="Van der Hulst R."/>
            <person name="Ayyampalayam S."/>
            <person name="Mercati F."/>
            <person name="Riccardi P."/>
            <person name="McKain M.R."/>
            <person name="Kakrana A."/>
            <person name="Tang H."/>
            <person name="Ray J."/>
            <person name="Groenendijk J."/>
            <person name="Arikit S."/>
            <person name="Mathioni S.M."/>
            <person name="Nakano M."/>
            <person name="Shan H."/>
            <person name="Telgmann-Rauber A."/>
            <person name="Kanno A."/>
            <person name="Yue Z."/>
            <person name="Chen H."/>
            <person name="Li W."/>
            <person name="Chen Y."/>
            <person name="Xu X."/>
            <person name="Zhang Y."/>
            <person name="Luo S."/>
            <person name="Chen H."/>
            <person name="Gao J."/>
            <person name="Mao Z."/>
            <person name="Pires J.C."/>
            <person name="Luo M."/>
            <person name="Kudrna D."/>
            <person name="Wing R.A."/>
            <person name="Meyers B.C."/>
            <person name="Yi K."/>
            <person name="Kong H."/>
            <person name="Lavrijsen P."/>
            <person name="Sunseri F."/>
            <person name="Falavigna A."/>
            <person name="Ye Y."/>
            <person name="Leebens-Mack J.H."/>
            <person name="Chen G."/>
        </authorList>
    </citation>
    <scope>NUCLEOTIDE SEQUENCE [LARGE SCALE GENOMIC DNA]</scope>
    <source>
        <strain evidence="2">cv. DH0086</strain>
    </source>
</reference>
<evidence type="ECO:0000313" key="1">
    <source>
        <dbReference type="EMBL" id="ONK54951.1"/>
    </source>
</evidence>
<organism evidence="1 2">
    <name type="scientific">Asparagus officinalis</name>
    <name type="common">Garden asparagus</name>
    <dbReference type="NCBI Taxonomy" id="4686"/>
    <lineage>
        <taxon>Eukaryota</taxon>
        <taxon>Viridiplantae</taxon>
        <taxon>Streptophyta</taxon>
        <taxon>Embryophyta</taxon>
        <taxon>Tracheophyta</taxon>
        <taxon>Spermatophyta</taxon>
        <taxon>Magnoliopsida</taxon>
        <taxon>Liliopsida</taxon>
        <taxon>Asparagales</taxon>
        <taxon>Asparagaceae</taxon>
        <taxon>Asparagoideae</taxon>
        <taxon>Asparagus</taxon>
    </lineage>
</organism>